<dbReference type="STRING" id="69293.ENSGACP00000010903"/>
<organism evidence="1">
    <name type="scientific">Gasterosteus aculeatus</name>
    <name type="common">Three-spined stickleback</name>
    <dbReference type="NCBI Taxonomy" id="69293"/>
    <lineage>
        <taxon>Eukaryota</taxon>
        <taxon>Metazoa</taxon>
        <taxon>Chordata</taxon>
        <taxon>Craniata</taxon>
        <taxon>Vertebrata</taxon>
        <taxon>Euteleostomi</taxon>
        <taxon>Actinopterygii</taxon>
        <taxon>Neopterygii</taxon>
        <taxon>Teleostei</taxon>
        <taxon>Neoteleostei</taxon>
        <taxon>Acanthomorphata</taxon>
        <taxon>Eupercaria</taxon>
        <taxon>Perciformes</taxon>
        <taxon>Cottioidei</taxon>
        <taxon>Gasterosteales</taxon>
        <taxon>Gasterosteidae</taxon>
        <taxon>Gasterosteus</taxon>
    </lineage>
</organism>
<reference evidence="1" key="1">
    <citation type="submission" date="2006-01" db="EMBL/GenBank/DDBJ databases">
        <authorList>
            <person name="Lindblad-Toh K."/>
            <person name="Mauceli E."/>
            <person name="Grabherr M."/>
            <person name="Chang J.L."/>
            <person name="Lander E.S."/>
        </authorList>
    </citation>
    <scope>NUCLEOTIDE SEQUENCE [LARGE SCALE GENOMIC DNA]</scope>
</reference>
<dbReference type="PANTHER" id="PTHR37984:SF7">
    <property type="entry name" value="INTEGRASE CATALYTIC DOMAIN-CONTAINING PROTEIN"/>
    <property type="match status" value="1"/>
</dbReference>
<dbReference type="eggNOG" id="KOG0017">
    <property type="taxonomic scope" value="Eukaryota"/>
</dbReference>
<dbReference type="PANTHER" id="PTHR37984">
    <property type="entry name" value="PROTEIN CBG26694"/>
    <property type="match status" value="1"/>
</dbReference>
<dbReference type="Bgee" id="ENSGACG00000008252">
    <property type="expression patterns" value="Expressed in testis and 9 other cell types or tissues"/>
</dbReference>
<protein>
    <recommendedName>
        <fullName evidence="2">Reverse transcriptase domain-containing protein</fullName>
    </recommendedName>
</protein>
<sequence>VVTSSETANDHDSLMEEYKDCTREVNLKLNKDKCEFGVKTLTFVGDVVSEEGVKPDPRKTSAINNMERPNNKDEVRRFLGMVT</sequence>
<reference evidence="1" key="2">
    <citation type="submission" date="2024-04" db="UniProtKB">
        <authorList>
            <consortium name="Ensembl"/>
        </authorList>
    </citation>
    <scope>IDENTIFICATION</scope>
</reference>
<dbReference type="InterPro" id="IPR043502">
    <property type="entry name" value="DNA/RNA_pol_sf"/>
</dbReference>
<accession>G3NZY0</accession>
<dbReference type="InParanoid" id="G3NZY0"/>
<name>G3NZY0_GASAC</name>
<dbReference type="InterPro" id="IPR043128">
    <property type="entry name" value="Rev_trsase/Diguanyl_cyclase"/>
</dbReference>
<dbReference type="OMA" id="NMERPNN"/>
<dbReference type="InterPro" id="IPR050951">
    <property type="entry name" value="Retrovirus_Pol_polyprotein"/>
</dbReference>
<evidence type="ECO:0000313" key="1">
    <source>
        <dbReference type="Ensembl" id="ENSGACP00000010903.1"/>
    </source>
</evidence>
<dbReference type="Ensembl" id="ENSGACT00000010926.1">
    <property type="protein sequence ID" value="ENSGACP00000010903.1"/>
    <property type="gene ID" value="ENSGACG00000008252.1"/>
</dbReference>
<dbReference type="SUPFAM" id="SSF56672">
    <property type="entry name" value="DNA/RNA polymerases"/>
    <property type="match status" value="1"/>
</dbReference>
<proteinExistence type="predicted"/>
<dbReference type="Gene3D" id="3.30.70.270">
    <property type="match status" value="1"/>
</dbReference>
<evidence type="ECO:0008006" key="2">
    <source>
        <dbReference type="Google" id="ProtNLM"/>
    </source>
</evidence>
<dbReference type="AlphaFoldDB" id="G3NZY0"/>